<keyword evidence="3" id="KW-1185">Reference proteome</keyword>
<dbReference type="AlphaFoldDB" id="D2UX80"/>
<accession>D2UX80</accession>
<dbReference type="RefSeq" id="XP_002683326.1">
    <property type="nucleotide sequence ID" value="XM_002683280.1"/>
</dbReference>
<dbReference type="GeneID" id="8863698"/>
<dbReference type="Proteomes" id="UP000006671">
    <property type="component" value="Unassembled WGS sequence"/>
</dbReference>
<dbReference type="KEGG" id="ngr:NAEGRDRAFT_61669"/>
<sequence length="154" mass="17437">MITLQQRKKRHSLNNSTAQDKKRYVHRSNDDLIFSKRVGATLHRSQENSSNQSNGSFGKIAGFTPVVDFSPLPKVESESNFIIHHSPNPSTATIPPVSKILIPTYTNSQCHRFKTSNVRFSIKASSTDFWKASKKVDCCIGCKWLNCIFYNKCI</sequence>
<feature type="region of interest" description="Disordered" evidence="1">
    <location>
        <begin position="1"/>
        <end position="22"/>
    </location>
</feature>
<protein>
    <submittedName>
        <fullName evidence="2">Predicted protein</fullName>
    </submittedName>
</protein>
<dbReference type="EMBL" id="GG738845">
    <property type="protein sequence ID" value="EFC50582.1"/>
    <property type="molecule type" value="Genomic_DNA"/>
</dbReference>
<evidence type="ECO:0000313" key="3">
    <source>
        <dbReference type="Proteomes" id="UP000006671"/>
    </source>
</evidence>
<evidence type="ECO:0000256" key="1">
    <source>
        <dbReference type="SAM" id="MobiDB-lite"/>
    </source>
</evidence>
<evidence type="ECO:0000313" key="2">
    <source>
        <dbReference type="EMBL" id="EFC50582.1"/>
    </source>
</evidence>
<proteinExistence type="predicted"/>
<name>D2UX80_NAEGR</name>
<organism evidence="3">
    <name type="scientific">Naegleria gruberi</name>
    <name type="common">Amoeba</name>
    <dbReference type="NCBI Taxonomy" id="5762"/>
    <lineage>
        <taxon>Eukaryota</taxon>
        <taxon>Discoba</taxon>
        <taxon>Heterolobosea</taxon>
        <taxon>Tetramitia</taxon>
        <taxon>Eutetramitia</taxon>
        <taxon>Vahlkampfiidae</taxon>
        <taxon>Naegleria</taxon>
    </lineage>
</organism>
<feature type="compositionally biased region" description="Basic residues" evidence="1">
    <location>
        <begin position="1"/>
        <end position="12"/>
    </location>
</feature>
<reference evidence="2 3" key="1">
    <citation type="journal article" date="2010" name="Cell">
        <title>The genome of Naegleria gruberi illuminates early eukaryotic versatility.</title>
        <authorList>
            <person name="Fritz-Laylin L.K."/>
            <person name="Prochnik S.E."/>
            <person name="Ginger M.L."/>
            <person name="Dacks J.B."/>
            <person name="Carpenter M.L."/>
            <person name="Field M.C."/>
            <person name="Kuo A."/>
            <person name="Paredez A."/>
            <person name="Chapman J."/>
            <person name="Pham J."/>
            <person name="Shu S."/>
            <person name="Neupane R."/>
            <person name="Cipriano M."/>
            <person name="Mancuso J."/>
            <person name="Tu H."/>
            <person name="Salamov A."/>
            <person name="Lindquist E."/>
            <person name="Shapiro H."/>
            <person name="Lucas S."/>
            <person name="Grigoriev I.V."/>
            <person name="Cande W.Z."/>
            <person name="Fulton C."/>
            <person name="Rokhsar D.S."/>
            <person name="Dawson S.C."/>
        </authorList>
    </citation>
    <scope>NUCLEOTIDE SEQUENCE [LARGE SCALE GENOMIC DNA]</scope>
    <source>
        <strain evidence="2 3">NEG-M</strain>
    </source>
</reference>
<gene>
    <name evidence="2" type="ORF">NAEGRDRAFT_61669</name>
</gene>
<dbReference type="VEuPathDB" id="AmoebaDB:NAEGRDRAFT_61669"/>
<dbReference type="InParanoid" id="D2UX80"/>